<reference evidence="3" key="1">
    <citation type="journal article" date="2011" name="Nature">
        <title>Genome sequence and analysis of the tuber crop potato.</title>
        <authorList>
            <consortium name="The Potato Genome Sequencing Consortium"/>
        </authorList>
    </citation>
    <scope>NUCLEOTIDE SEQUENCE [LARGE SCALE GENOMIC DNA]</scope>
    <source>
        <strain evidence="3">cv. DM1-3 516 R44</strain>
    </source>
</reference>
<dbReference type="PaxDb" id="4113-PGSC0003DMT400013900"/>
<dbReference type="HOGENOM" id="CLU_029307_12_2_1"/>
<evidence type="ECO:0008006" key="4">
    <source>
        <dbReference type="Google" id="ProtNLM"/>
    </source>
</evidence>
<name>M1A3G0_SOLTU</name>
<dbReference type="PANTHER" id="PTHR33180:SF31">
    <property type="entry name" value="POLYPROTEIN PROTEIN"/>
    <property type="match status" value="1"/>
</dbReference>
<reference evidence="2" key="2">
    <citation type="submission" date="2015-06" db="UniProtKB">
        <authorList>
            <consortium name="EnsemblPlants"/>
        </authorList>
    </citation>
    <scope>IDENTIFICATION</scope>
    <source>
        <strain evidence="2">DM1-3 516 R44</strain>
    </source>
</reference>
<feature type="region of interest" description="Disordered" evidence="1">
    <location>
        <begin position="205"/>
        <end position="226"/>
    </location>
</feature>
<dbReference type="EnsemblPlants" id="PGSC0003DMT400013900">
    <property type="protein sequence ID" value="PGSC0003DMT400013900"/>
    <property type="gene ID" value="PGSC0003DMG400005440"/>
</dbReference>
<evidence type="ECO:0000256" key="1">
    <source>
        <dbReference type="SAM" id="MobiDB-lite"/>
    </source>
</evidence>
<feature type="region of interest" description="Disordered" evidence="1">
    <location>
        <begin position="91"/>
        <end position="112"/>
    </location>
</feature>
<keyword evidence="3" id="KW-1185">Reference proteome</keyword>
<feature type="compositionally biased region" description="Acidic residues" evidence="1">
    <location>
        <begin position="303"/>
        <end position="312"/>
    </location>
</feature>
<proteinExistence type="predicted"/>
<feature type="region of interest" description="Disordered" evidence="1">
    <location>
        <begin position="287"/>
        <end position="369"/>
    </location>
</feature>
<dbReference type="AlphaFoldDB" id="M1A3G0"/>
<evidence type="ECO:0000313" key="3">
    <source>
        <dbReference type="Proteomes" id="UP000011115"/>
    </source>
</evidence>
<organism evidence="2 3">
    <name type="scientific">Solanum tuberosum</name>
    <name type="common">Potato</name>
    <dbReference type="NCBI Taxonomy" id="4113"/>
    <lineage>
        <taxon>Eukaryota</taxon>
        <taxon>Viridiplantae</taxon>
        <taxon>Streptophyta</taxon>
        <taxon>Embryophyta</taxon>
        <taxon>Tracheophyta</taxon>
        <taxon>Spermatophyta</taxon>
        <taxon>Magnoliopsida</taxon>
        <taxon>eudicotyledons</taxon>
        <taxon>Gunneridae</taxon>
        <taxon>Pentapetalae</taxon>
        <taxon>asterids</taxon>
        <taxon>lamiids</taxon>
        <taxon>Solanales</taxon>
        <taxon>Solanaceae</taxon>
        <taxon>Solanoideae</taxon>
        <taxon>Solaneae</taxon>
        <taxon>Solanum</taxon>
    </lineage>
</organism>
<sequence>MARSKVAGRTRPPQGKTKGITINKDAVASRSKVAKLSTTGGKGKGKDKTLELSDASTDNDGFYRNDPNQSESEGVGFDEYDLLIAQRAERRTKKLNDSSRVKTSQPTTTTTPVPEHAMVLLPPVHGPPPKSMNRVKAEGLRTILEEKSVSIDGVIDMHPEIMECLRYHKFQIFTKPRGLYILSWYLKDQAESKKAALVELVSTESSPAEAPLPTPAPGPSASTHPGFPTLMGQLALSAYRRAASLEASVPSMIHISLLDAVTPLNTTIDALAAMIAVCEHNQGVIEEMPQTPTGHGDRAEQTTDPESEAETDEEKHDETEGAADEDLTETEAIMIDVVHASLAPVAGFSGAGPSGVTPGTEAQTDGGTD</sequence>
<feature type="compositionally biased region" description="Acidic residues" evidence="1">
    <location>
        <begin position="320"/>
        <end position="329"/>
    </location>
</feature>
<evidence type="ECO:0000313" key="2">
    <source>
        <dbReference type="EnsemblPlants" id="PGSC0003DMT400013900"/>
    </source>
</evidence>
<dbReference type="Gramene" id="PGSC0003DMT400013900">
    <property type="protein sequence ID" value="PGSC0003DMT400013900"/>
    <property type="gene ID" value="PGSC0003DMG400005440"/>
</dbReference>
<accession>M1A3G0</accession>
<dbReference type="Proteomes" id="UP000011115">
    <property type="component" value="Unassembled WGS sequence"/>
</dbReference>
<feature type="compositionally biased region" description="Polar residues" evidence="1">
    <location>
        <begin position="360"/>
        <end position="369"/>
    </location>
</feature>
<protein>
    <recommendedName>
        <fullName evidence="4">Polyprotein protein</fullName>
    </recommendedName>
</protein>
<dbReference type="PANTHER" id="PTHR33180">
    <property type="entry name" value="PHOTOSYSTEM II CP43 REACTION CENTER PROTEIN"/>
    <property type="match status" value="1"/>
</dbReference>
<feature type="region of interest" description="Disordered" evidence="1">
    <location>
        <begin position="1"/>
        <end position="77"/>
    </location>
</feature>
<dbReference type="InParanoid" id="M1A3G0"/>